<dbReference type="InterPro" id="IPR044742">
    <property type="entry name" value="DEAD/DEAH_RhlB"/>
</dbReference>
<dbReference type="InterPro" id="IPR050079">
    <property type="entry name" value="DEAD_box_RNA_helicase"/>
</dbReference>
<organism evidence="12 13">
    <name type="scientific">Butyricimonas faecihominis</name>
    <dbReference type="NCBI Taxonomy" id="1472416"/>
    <lineage>
        <taxon>Bacteria</taxon>
        <taxon>Pseudomonadati</taxon>
        <taxon>Bacteroidota</taxon>
        <taxon>Bacteroidia</taxon>
        <taxon>Bacteroidales</taxon>
        <taxon>Odoribacteraceae</taxon>
        <taxon>Butyricimonas</taxon>
    </lineage>
</organism>
<dbReference type="Pfam" id="PF00270">
    <property type="entry name" value="DEAD"/>
    <property type="match status" value="1"/>
</dbReference>
<feature type="short sequence motif" description="Q motif" evidence="6">
    <location>
        <begin position="2"/>
        <end position="30"/>
    </location>
</feature>
<gene>
    <name evidence="12" type="ORF">GGR14_001505</name>
</gene>
<evidence type="ECO:0000256" key="2">
    <source>
        <dbReference type="ARBA" id="ARBA00022801"/>
    </source>
</evidence>
<dbReference type="Gene3D" id="3.40.50.300">
    <property type="entry name" value="P-loop containing nucleotide triphosphate hydrolases"/>
    <property type="match status" value="2"/>
</dbReference>
<dbReference type="Pfam" id="PF03880">
    <property type="entry name" value="DbpA"/>
    <property type="match status" value="1"/>
</dbReference>
<dbReference type="InterPro" id="IPR005580">
    <property type="entry name" value="DbpA/CsdA_RNA-bd_dom"/>
</dbReference>
<dbReference type="CDD" id="cd12252">
    <property type="entry name" value="RRM_DbpA"/>
    <property type="match status" value="1"/>
</dbReference>
<dbReference type="SMART" id="SM00490">
    <property type="entry name" value="HELICc"/>
    <property type="match status" value="1"/>
</dbReference>
<dbReference type="PROSITE" id="PS00039">
    <property type="entry name" value="DEAD_ATP_HELICASE"/>
    <property type="match status" value="1"/>
</dbReference>
<dbReference type="InterPro" id="IPR011545">
    <property type="entry name" value="DEAD/DEAH_box_helicase_dom"/>
</dbReference>
<dbReference type="GO" id="GO:0003724">
    <property type="term" value="F:RNA helicase activity"/>
    <property type="evidence" value="ECO:0007669"/>
    <property type="project" value="UniProtKB-EC"/>
</dbReference>
<evidence type="ECO:0000313" key="12">
    <source>
        <dbReference type="EMBL" id="MBB4025721.1"/>
    </source>
</evidence>
<feature type="region of interest" description="Disordered" evidence="8">
    <location>
        <begin position="440"/>
        <end position="465"/>
    </location>
</feature>
<evidence type="ECO:0000259" key="11">
    <source>
        <dbReference type="PROSITE" id="PS51195"/>
    </source>
</evidence>
<dbReference type="GO" id="GO:0003676">
    <property type="term" value="F:nucleic acid binding"/>
    <property type="evidence" value="ECO:0007669"/>
    <property type="project" value="InterPro"/>
</dbReference>
<evidence type="ECO:0000256" key="3">
    <source>
        <dbReference type="ARBA" id="ARBA00022806"/>
    </source>
</evidence>
<proteinExistence type="inferred from homology"/>
<feature type="compositionally biased region" description="Basic and acidic residues" evidence="8">
    <location>
        <begin position="442"/>
        <end position="465"/>
    </location>
</feature>
<dbReference type="PANTHER" id="PTHR47959">
    <property type="entry name" value="ATP-DEPENDENT RNA HELICASE RHLE-RELATED"/>
    <property type="match status" value="1"/>
</dbReference>
<evidence type="ECO:0000259" key="10">
    <source>
        <dbReference type="PROSITE" id="PS51194"/>
    </source>
</evidence>
<sequence>MEKFRELGLDGEILKGIADLGFETPSPVQEKAIPVILGEENDLVVLAQTGTGKTAAFGLPLLQKINPEWNSVQILVLSPTRELCMQIGSDLKKYSKYLPDIRVTCVYGGTDIRRQMKELQKGVHVVVATPGRLVDLLNRKALNIETVFAVVLDEADEMLNMGFQEDLDFILSNTPKDKNTYLFSATMPKEVERIARNYLVNQKEISVGKKNQGADTVSHQYYMVRAKDCYETLRRIVDCAPSMYAIIFTRTKNDAQDIAKHLQRDGIDCDALHGDLSQAQRDNVMNAFRAKRLKVLVATDVAARGLDVDCLTHVINYNLPEDVESYTHRSGRTGRAGKEGISIAIIHSKEKGKLRRIEGILKKKFEYKQVPVGEEICRAQLAFYADKILASEDQEDMDLYAPDVYEKFAELTKEELIQHLVSYEFGKLLKKYKNTADLNISEDDRGGRSERGERGDRGDRRDRRGRGEETVYSTFMLNVGREDGLTPRDLMGLINKYSRRRGIGVGGIRIFDTDTKFEIDEESASDFAVDFSKVLFNGIPLEIKAIPTRDNGRRRDDRSRGEFSGRRERRDRDKRDSRGGGRREEKSGGKRRGRPGSDPKKPRNFNRSSSRG</sequence>
<dbReference type="PROSITE" id="PS51192">
    <property type="entry name" value="HELICASE_ATP_BIND_1"/>
    <property type="match status" value="1"/>
</dbReference>
<feature type="compositionally biased region" description="Basic and acidic residues" evidence="8">
    <location>
        <begin position="550"/>
        <end position="588"/>
    </location>
</feature>
<evidence type="ECO:0000256" key="4">
    <source>
        <dbReference type="ARBA" id="ARBA00022840"/>
    </source>
</evidence>
<dbReference type="InterPro" id="IPR014014">
    <property type="entry name" value="RNA_helicase_DEAD_Q_motif"/>
</dbReference>
<comment type="similarity">
    <text evidence="5 7">Belongs to the DEAD box helicase family.</text>
</comment>
<dbReference type="GO" id="GO:0005829">
    <property type="term" value="C:cytosol"/>
    <property type="evidence" value="ECO:0007669"/>
    <property type="project" value="TreeGrafter"/>
</dbReference>
<evidence type="ECO:0000313" key="13">
    <source>
        <dbReference type="Proteomes" id="UP000546007"/>
    </source>
</evidence>
<dbReference type="Gene3D" id="3.30.70.330">
    <property type="match status" value="1"/>
</dbReference>
<dbReference type="InterPro" id="IPR000629">
    <property type="entry name" value="RNA-helicase_DEAD-box_CS"/>
</dbReference>
<dbReference type="AlphaFoldDB" id="A0A7W6HVH2"/>
<feature type="domain" description="Helicase ATP-binding" evidence="9">
    <location>
        <begin position="34"/>
        <end position="205"/>
    </location>
</feature>
<evidence type="ECO:0000256" key="6">
    <source>
        <dbReference type="PROSITE-ProRule" id="PRU00552"/>
    </source>
</evidence>
<evidence type="ECO:0000256" key="8">
    <source>
        <dbReference type="SAM" id="MobiDB-lite"/>
    </source>
</evidence>
<dbReference type="GO" id="GO:0016787">
    <property type="term" value="F:hydrolase activity"/>
    <property type="evidence" value="ECO:0007669"/>
    <property type="project" value="UniProtKB-KW"/>
</dbReference>
<dbReference type="CDD" id="cd18787">
    <property type="entry name" value="SF2_C_DEAD"/>
    <property type="match status" value="1"/>
</dbReference>
<protein>
    <submittedName>
        <fullName evidence="12">ATP-dependent RNA helicase DeaD</fullName>
        <ecNumber evidence="12">3.6.4.13</ecNumber>
    </submittedName>
</protein>
<keyword evidence="13" id="KW-1185">Reference proteome</keyword>
<comment type="caution">
    <text evidence="12">The sequence shown here is derived from an EMBL/GenBank/DDBJ whole genome shotgun (WGS) entry which is preliminary data.</text>
</comment>
<dbReference type="Pfam" id="PF00271">
    <property type="entry name" value="Helicase_C"/>
    <property type="match status" value="1"/>
</dbReference>
<dbReference type="InterPro" id="IPR001650">
    <property type="entry name" value="Helicase_C-like"/>
</dbReference>
<dbReference type="InterPro" id="IPR027417">
    <property type="entry name" value="P-loop_NTPase"/>
</dbReference>
<dbReference type="GeneID" id="93100238"/>
<reference evidence="12 13" key="1">
    <citation type="submission" date="2020-08" db="EMBL/GenBank/DDBJ databases">
        <title>Genomic Encyclopedia of Type Strains, Phase IV (KMG-IV): sequencing the most valuable type-strain genomes for metagenomic binning, comparative biology and taxonomic classification.</title>
        <authorList>
            <person name="Goeker M."/>
        </authorList>
    </citation>
    <scope>NUCLEOTIDE SEQUENCE [LARGE SCALE GENOMIC DNA]</scope>
    <source>
        <strain evidence="12 13">DSM 105721</strain>
    </source>
</reference>
<dbReference type="GO" id="GO:0005524">
    <property type="term" value="F:ATP binding"/>
    <property type="evidence" value="ECO:0007669"/>
    <property type="project" value="UniProtKB-KW"/>
</dbReference>
<feature type="domain" description="DEAD-box RNA helicase Q" evidence="11">
    <location>
        <begin position="2"/>
        <end position="30"/>
    </location>
</feature>
<keyword evidence="1 7" id="KW-0547">Nucleotide-binding</keyword>
<accession>A0A7W6HVH2</accession>
<feature type="domain" description="Helicase C-terminal" evidence="10">
    <location>
        <begin position="232"/>
        <end position="376"/>
    </location>
</feature>
<evidence type="ECO:0000259" key="9">
    <source>
        <dbReference type="PROSITE" id="PS51192"/>
    </source>
</evidence>
<keyword evidence="4 7" id="KW-0067">ATP-binding</keyword>
<dbReference type="EC" id="3.6.4.13" evidence="12"/>
<keyword evidence="3 7" id="KW-0347">Helicase</keyword>
<evidence type="ECO:0000256" key="5">
    <source>
        <dbReference type="ARBA" id="ARBA00038437"/>
    </source>
</evidence>
<dbReference type="SUPFAM" id="SSF52540">
    <property type="entry name" value="P-loop containing nucleoside triphosphate hydrolases"/>
    <property type="match status" value="1"/>
</dbReference>
<dbReference type="EMBL" id="JACIES010000003">
    <property type="protein sequence ID" value="MBB4025721.1"/>
    <property type="molecule type" value="Genomic_DNA"/>
</dbReference>
<dbReference type="InterPro" id="IPR014001">
    <property type="entry name" value="Helicase_ATP-bd"/>
</dbReference>
<feature type="region of interest" description="Disordered" evidence="8">
    <location>
        <begin position="549"/>
        <end position="612"/>
    </location>
</feature>
<dbReference type="PROSITE" id="PS51194">
    <property type="entry name" value="HELICASE_CTER"/>
    <property type="match status" value="1"/>
</dbReference>
<keyword evidence="2 7" id="KW-0378">Hydrolase</keyword>
<name>A0A7W6HVH2_9BACT</name>
<dbReference type="Proteomes" id="UP000546007">
    <property type="component" value="Unassembled WGS sequence"/>
</dbReference>
<dbReference type="PROSITE" id="PS51195">
    <property type="entry name" value="Q_MOTIF"/>
    <property type="match status" value="1"/>
</dbReference>
<evidence type="ECO:0000256" key="1">
    <source>
        <dbReference type="ARBA" id="ARBA00022741"/>
    </source>
</evidence>
<evidence type="ECO:0000256" key="7">
    <source>
        <dbReference type="RuleBase" id="RU000492"/>
    </source>
</evidence>
<dbReference type="PANTHER" id="PTHR47959:SF13">
    <property type="entry name" value="ATP-DEPENDENT RNA HELICASE RHLE"/>
    <property type="match status" value="1"/>
</dbReference>
<dbReference type="OrthoDB" id="9785240at2"/>
<dbReference type="RefSeq" id="WP_124316968.1">
    <property type="nucleotide sequence ID" value="NZ_AP028155.1"/>
</dbReference>
<dbReference type="SMART" id="SM00487">
    <property type="entry name" value="DEXDc"/>
    <property type="match status" value="1"/>
</dbReference>
<dbReference type="InterPro" id="IPR012677">
    <property type="entry name" value="Nucleotide-bd_a/b_plait_sf"/>
</dbReference>
<dbReference type="CDD" id="cd00268">
    <property type="entry name" value="DEADc"/>
    <property type="match status" value="1"/>
</dbReference>